<feature type="region of interest" description="Disordered" evidence="1">
    <location>
        <begin position="179"/>
        <end position="205"/>
    </location>
</feature>
<dbReference type="PANTHER" id="PTHR35079:SF1">
    <property type="entry name" value="LUNG ADENOMA SUSCEPTIBILITY PROTEIN 2"/>
    <property type="match status" value="1"/>
</dbReference>
<sequence length="381" mass="41719">MSRASEDGLMSPESSVTSLLATSGLLQSSLHPEPVPSIKYRDKHYASASEALDAYITDFQRSLRGSDTTTGKLHAVLKTSLTDEELIFLNIPVRNRDSDRLSMATDDLLALPNDGSLPVTRTSALLSRSGSFPLGLSFNCSSGSHLRPVLAHKHCMRRPVPPVSRTSLSVDDIMMGGLQSHGQAPPPNILPANRTHPPDTPRSNHLPRWMTKSSDDHLLPPRVPSWVGELEESNVKGHAGEPYGSQSIAQCSPRELRLQSEQKLKAAKRGQIHEGQLFKDDKIGSLILRAEQALHWSSVALCEPVKEHNSSGDTEDALDADRSWDNPPVTFKSPVPVGGAEEPPAPEELQRSKVQHVTLIIMSFCLCILGISRILTFFSRF</sequence>
<keyword evidence="2" id="KW-0472">Membrane</keyword>
<dbReference type="PANTHER" id="PTHR35079">
    <property type="entry name" value="LUNG ADENOMA SUSCEPTIBILITY PROTEIN 2"/>
    <property type="match status" value="1"/>
</dbReference>
<dbReference type="Ensembl" id="ENSSRHT00000093164.1">
    <property type="protein sequence ID" value="ENSSRHP00000090714.1"/>
    <property type="gene ID" value="ENSSRHG00000044793.1"/>
</dbReference>
<evidence type="ECO:0000313" key="4">
    <source>
        <dbReference type="Proteomes" id="UP000472270"/>
    </source>
</evidence>
<reference evidence="3" key="1">
    <citation type="submission" date="2025-08" db="UniProtKB">
        <authorList>
            <consortium name="Ensembl"/>
        </authorList>
    </citation>
    <scope>IDENTIFICATION</scope>
</reference>
<keyword evidence="2" id="KW-0812">Transmembrane</keyword>
<organism evidence="3 4">
    <name type="scientific">Sinocyclocheilus rhinocerous</name>
    <dbReference type="NCBI Taxonomy" id="307959"/>
    <lineage>
        <taxon>Eukaryota</taxon>
        <taxon>Metazoa</taxon>
        <taxon>Chordata</taxon>
        <taxon>Craniata</taxon>
        <taxon>Vertebrata</taxon>
        <taxon>Euteleostomi</taxon>
        <taxon>Actinopterygii</taxon>
        <taxon>Neopterygii</taxon>
        <taxon>Teleostei</taxon>
        <taxon>Ostariophysi</taxon>
        <taxon>Cypriniformes</taxon>
        <taxon>Cyprinidae</taxon>
        <taxon>Cyprininae</taxon>
        <taxon>Sinocyclocheilus</taxon>
    </lineage>
</organism>
<dbReference type="InterPro" id="IPR052679">
    <property type="entry name" value="Cell_Prolif_Regulator"/>
</dbReference>
<evidence type="ECO:0000256" key="1">
    <source>
        <dbReference type="SAM" id="MobiDB-lite"/>
    </source>
</evidence>
<evidence type="ECO:0000256" key="2">
    <source>
        <dbReference type="SAM" id="Phobius"/>
    </source>
</evidence>
<feature type="transmembrane region" description="Helical" evidence="2">
    <location>
        <begin position="357"/>
        <end position="378"/>
    </location>
</feature>
<dbReference type="Proteomes" id="UP000472270">
    <property type="component" value="Unassembled WGS sequence"/>
</dbReference>
<protein>
    <submittedName>
        <fullName evidence="3">Lung adenoma susceptibility protein 2-like</fullName>
    </submittedName>
</protein>
<dbReference type="AlphaFoldDB" id="A0A673MM31"/>
<evidence type="ECO:0000313" key="3">
    <source>
        <dbReference type="Ensembl" id="ENSSRHP00000090714.1"/>
    </source>
</evidence>
<keyword evidence="4" id="KW-1185">Reference proteome</keyword>
<keyword evidence="2" id="KW-1133">Transmembrane helix</keyword>
<proteinExistence type="predicted"/>
<gene>
    <name evidence="3" type="primary">LOC107752175</name>
</gene>
<name>A0A673MM31_9TELE</name>
<accession>A0A673MM31</accession>
<feature type="region of interest" description="Disordered" evidence="1">
    <location>
        <begin position="307"/>
        <end position="349"/>
    </location>
</feature>
<reference evidence="3" key="2">
    <citation type="submission" date="2025-09" db="UniProtKB">
        <authorList>
            <consortium name="Ensembl"/>
        </authorList>
    </citation>
    <scope>IDENTIFICATION</scope>
</reference>